<dbReference type="EMBL" id="QDKG01000003">
    <property type="protein sequence ID" value="PVH25367.1"/>
    <property type="molecule type" value="Genomic_DNA"/>
</dbReference>
<evidence type="ECO:0000313" key="3">
    <source>
        <dbReference type="Proteomes" id="UP000245627"/>
    </source>
</evidence>
<feature type="transmembrane region" description="Helical" evidence="1">
    <location>
        <begin position="58"/>
        <end position="78"/>
    </location>
</feature>
<keyword evidence="1" id="KW-0472">Membrane</keyword>
<evidence type="ECO:0000313" key="2">
    <source>
        <dbReference type="EMBL" id="PVH25367.1"/>
    </source>
</evidence>
<comment type="caution">
    <text evidence="2">The sequence shown here is derived from an EMBL/GenBank/DDBJ whole genome shotgun (WGS) entry which is preliminary data.</text>
</comment>
<feature type="transmembrane region" description="Helical" evidence="1">
    <location>
        <begin position="215"/>
        <end position="238"/>
    </location>
</feature>
<evidence type="ECO:0000256" key="1">
    <source>
        <dbReference type="SAM" id="Phobius"/>
    </source>
</evidence>
<feature type="transmembrane region" description="Helical" evidence="1">
    <location>
        <begin position="124"/>
        <end position="145"/>
    </location>
</feature>
<gene>
    <name evidence="2" type="ORF">DC487_10645</name>
</gene>
<feature type="transmembrane region" description="Helical" evidence="1">
    <location>
        <begin position="31"/>
        <end position="51"/>
    </location>
</feature>
<dbReference type="InterPro" id="IPR021737">
    <property type="entry name" value="Phage_phiKZ_Orf197"/>
</dbReference>
<organism evidence="2 3">
    <name type="scientific">Sphingobacterium corticibacter</name>
    <dbReference type="NCBI Taxonomy" id="2171749"/>
    <lineage>
        <taxon>Bacteria</taxon>
        <taxon>Pseudomonadati</taxon>
        <taxon>Bacteroidota</taxon>
        <taxon>Sphingobacteriia</taxon>
        <taxon>Sphingobacteriales</taxon>
        <taxon>Sphingobacteriaceae</taxon>
        <taxon>Sphingobacterium</taxon>
    </lineage>
</organism>
<accession>A0A2T8HIT7</accession>
<feature type="transmembrane region" description="Helical" evidence="1">
    <location>
        <begin position="90"/>
        <end position="112"/>
    </location>
</feature>
<dbReference type="Pfam" id="PF11750">
    <property type="entry name" value="DUF3307"/>
    <property type="match status" value="1"/>
</dbReference>
<keyword evidence="1" id="KW-0812">Transmembrane</keyword>
<name>A0A2T8HIT7_9SPHI</name>
<dbReference type="AlphaFoldDB" id="A0A2T8HIT7"/>
<proteinExistence type="predicted"/>
<keyword evidence="1" id="KW-1133">Transmembrane helix</keyword>
<keyword evidence="3" id="KW-1185">Reference proteome</keyword>
<dbReference type="Proteomes" id="UP000245627">
    <property type="component" value="Unassembled WGS sequence"/>
</dbReference>
<feature type="transmembrane region" description="Helical" evidence="1">
    <location>
        <begin position="165"/>
        <end position="194"/>
    </location>
</feature>
<reference evidence="2 3" key="1">
    <citation type="submission" date="2018-04" db="EMBL/GenBank/DDBJ databases">
        <title>Sphingobacterium cortibacter sp. nov.</title>
        <authorList>
            <person name="Li Y."/>
        </authorList>
    </citation>
    <scope>NUCLEOTIDE SEQUENCE [LARGE SCALE GENOMIC DNA]</scope>
    <source>
        <strain evidence="2 3">2c-3</strain>
    </source>
</reference>
<sequence length="243" mass="28063">MLIVLLQLLLAHVLGDFVLQPKSLVEKRKIHIKYLLLHVAIHTIALIIIFSQTLKDHWHGVVFIMATHLAIDSLKIWYEHKWPTKPFRAFVFDQILHLLMIAIVIIFYYPDYFQQLQLWSPTNLLYLLTLLVLVFVTPIIMRVFFSRWDTEQAFTGKKTETLLDAGLVIGVLERLMVVIFIQINFLPGIGFLIAAKSIFRFGDLTQAKNTKFTEYILVGTFLSFTIALLLGVLLKYAMTTIVT</sequence>
<protein>
    <submittedName>
        <fullName evidence="2">DUF3307 domain-containing protein</fullName>
    </submittedName>
</protein>